<accession>A0A7C4ML61</accession>
<dbReference type="PANTHER" id="PTHR47363">
    <property type="entry name" value="GLUCOKINASE"/>
    <property type="match status" value="1"/>
</dbReference>
<name>A0A7C4ML61_9BACT</name>
<dbReference type="SUPFAM" id="SSF53067">
    <property type="entry name" value="Actin-like ATPase domain"/>
    <property type="match status" value="1"/>
</dbReference>
<dbReference type="GO" id="GO:0004340">
    <property type="term" value="F:glucokinase activity"/>
    <property type="evidence" value="ECO:0007669"/>
    <property type="project" value="InterPro"/>
</dbReference>
<protein>
    <submittedName>
        <fullName evidence="4">Glucokinase</fullName>
    </submittedName>
</protein>
<dbReference type="GO" id="GO:0006096">
    <property type="term" value="P:glycolytic process"/>
    <property type="evidence" value="ECO:0007669"/>
    <property type="project" value="InterPro"/>
</dbReference>
<dbReference type="Gene3D" id="3.40.367.20">
    <property type="match status" value="1"/>
</dbReference>
<dbReference type="Pfam" id="PF02685">
    <property type="entry name" value="Glucokinase"/>
    <property type="match status" value="1"/>
</dbReference>
<dbReference type="GO" id="GO:0005524">
    <property type="term" value="F:ATP binding"/>
    <property type="evidence" value="ECO:0007669"/>
    <property type="project" value="InterPro"/>
</dbReference>
<keyword evidence="1" id="KW-0808">Transferase</keyword>
<dbReference type="AlphaFoldDB" id="A0A7C4ML61"/>
<reference evidence="4" key="1">
    <citation type="journal article" date="2020" name="mSystems">
        <title>Genome- and Community-Level Interaction Insights into Carbon Utilization and Element Cycling Functions of Hydrothermarchaeota in Hydrothermal Sediment.</title>
        <authorList>
            <person name="Zhou Z."/>
            <person name="Liu Y."/>
            <person name="Xu W."/>
            <person name="Pan J."/>
            <person name="Luo Z.H."/>
            <person name="Li M."/>
        </authorList>
    </citation>
    <scope>NUCLEOTIDE SEQUENCE [LARGE SCALE GENOMIC DNA]</scope>
    <source>
        <strain evidence="4">SpSt-477</strain>
    </source>
</reference>
<sequence length="330" mass="35399">MKYNILAADIGGTNSRFAWFQAEGTNHLHMMDVVWLQTKEAASFPRLLEQLRARPFSLLPEQADIVVIAAAGPIEGGVYCAPPYISWDIDLRLPEISTLLNRVVLINDFVAQAYACKSPIGASAKTILSGEADVEGTIGVLGAGTALGKAILVPLPGGGFHALPSEGGHAYFPFLTDREAAFQRFYQTTSGEYHITANLVVSGRGLACLHHFLTGERLTPEEVGARGLGPESETLAWVARFYGRLCRDFALDVLATGGVYVAGGVAARNPGILLHEAFGKEFRDSPTLGRLLARIPVFLIDHENSGLWGAAFLGKQLLQGKIGRAWGEGA</sequence>
<organism evidence="4">
    <name type="scientific">Desulfatirhabdium butyrativorans</name>
    <dbReference type="NCBI Taxonomy" id="340467"/>
    <lineage>
        <taxon>Bacteria</taxon>
        <taxon>Pseudomonadati</taxon>
        <taxon>Thermodesulfobacteriota</taxon>
        <taxon>Desulfobacteria</taxon>
        <taxon>Desulfobacterales</taxon>
        <taxon>Desulfatirhabdiaceae</taxon>
        <taxon>Desulfatirhabdium</taxon>
    </lineage>
</organism>
<dbReference type="InterPro" id="IPR043129">
    <property type="entry name" value="ATPase_NBD"/>
</dbReference>
<gene>
    <name evidence="4" type="ORF">ENS29_03680</name>
</gene>
<evidence type="ECO:0000313" key="4">
    <source>
        <dbReference type="EMBL" id="HGU31940.1"/>
    </source>
</evidence>
<dbReference type="EMBL" id="DSUH01000076">
    <property type="protein sequence ID" value="HGU31940.1"/>
    <property type="molecule type" value="Genomic_DNA"/>
</dbReference>
<evidence type="ECO:0000256" key="3">
    <source>
        <dbReference type="RuleBase" id="RU004046"/>
    </source>
</evidence>
<dbReference type="PANTHER" id="PTHR47363:SF1">
    <property type="entry name" value="GLUCOKINASE"/>
    <property type="match status" value="1"/>
</dbReference>
<evidence type="ECO:0000256" key="1">
    <source>
        <dbReference type="ARBA" id="ARBA00022679"/>
    </source>
</evidence>
<proteinExistence type="inferred from homology"/>
<dbReference type="GO" id="GO:0005536">
    <property type="term" value="F:D-glucose binding"/>
    <property type="evidence" value="ECO:0007669"/>
    <property type="project" value="InterPro"/>
</dbReference>
<keyword evidence="2 4" id="KW-0418">Kinase</keyword>
<dbReference type="Gene3D" id="3.30.420.40">
    <property type="match status" value="1"/>
</dbReference>
<evidence type="ECO:0000256" key="2">
    <source>
        <dbReference type="ARBA" id="ARBA00022777"/>
    </source>
</evidence>
<dbReference type="InterPro" id="IPR003836">
    <property type="entry name" value="Glucokinase"/>
</dbReference>
<dbReference type="CDD" id="cd24008">
    <property type="entry name" value="ASKHA_NBD_GLK"/>
    <property type="match status" value="1"/>
</dbReference>
<comment type="caution">
    <text evidence="4">The sequence shown here is derived from an EMBL/GenBank/DDBJ whole genome shotgun (WGS) entry which is preliminary data.</text>
</comment>
<comment type="similarity">
    <text evidence="3">Belongs to the bacterial glucokinase family.</text>
</comment>